<dbReference type="InterPro" id="IPR019734">
    <property type="entry name" value="TPR_rpt"/>
</dbReference>
<dbReference type="GO" id="GO:0005829">
    <property type="term" value="C:cytosol"/>
    <property type="evidence" value="ECO:0007669"/>
    <property type="project" value="TreeGrafter"/>
</dbReference>
<keyword evidence="7" id="KW-1185">Reference proteome</keyword>
<keyword evidence="1" id="KW-0677">Repeat</keyword>
<dbReference type="GO" id="GO:0051607">
    <property type="term" value="P:defense response to virus"/>
    <property type="evidence" value="ECO:0007669"/>
    <property type="project" value="TreeGrafter"/>
</dbReference>
<proteinExistence type="inferred from homology"/>
<dbReference type="PANTHER" id="PTHR10271:SF35">
    <property type="entry name" value="INTERFERON INDUCED PROTEIN WITH TETRATRICOPEPTIDE REPEATS 5"/>
    <property type="match status" value="1"/>
</dbReference>
<sequence length="485" mass="56856">ISRVRKSETLKTLLLQLNCHFTWRLLEKNAEIDELEERLHNQLEYLLNANKYMVYNLLSYIKYLQGNYEEAIANLDEAEKSSLANAAGVKSKLLVTYSNYAWVYYHLKQYDKSQLYIDKVNGVHEELSHISNAKDSLPEIYGEQGWSMLKFGRKHYEKAKECFEKALKEAPKDPELNSGYATAVYRLECLEKKSLDENCESLDLLKRAVELNPNDSVVKALLGLTLQDLKRADEGLKYIEEALEQTPNLPYVLRYVAKFYRREGMTDKALGVLKRAVSLIPNSSFHHHQIGLCYRNKMHEKKKLSRTDPQNKRTYTREIQELLQKSIFHFKMTVELKKTHTYGYTDLAQMYTEANQIVKAEEMYKKAFNVKTITEQEKQQIHFYYGNFELKAKKCEKEAIKHYKEALLIPVMTFEKEKCENALEWIAERKIKQNPRDAFGFGLLGFVHQIKKNKIDAVECYEKALKLEPHNEEYLSHLCELRLAI</sequence>
<dbReference type="Gene3D" id="1.25.40.10">
    <property type="entry name" value="Tetratricopeptide repeat domain"/>
    <property type="match status" value="3"/>
</dbReference>
<dbReference type="PROSITE" id="PS50005">
    <property type="entry name" value="TPR"/>
    <property type="match status" value="2"/>
</dbReference>
<accession>A0A8C5MYM2</accession>
<dbReference type="GeneTree" id="ENSGT00950000182946"/>
<dbReference type="AlphaFoldDB" id="A0A8C5MYM2"/>
<dbReference type="Ensembl" id="ENSLLET00000019720.1">
    <property type="protein sequence ID" value="ENSLLEP00000018972.1"/>
    <property type="gene ID" value="ENSLLEG00000012040.1"/>
</dbReference>
<evidence type="ECO:0000256" key="3">
    <source>
        <dbReference type="ARBA" id="ARBA00038336"/>
    </source>
</evidence>
<dbReference type="FunFam" id="1.25.40.10:FF:000032">
    <property type="entry name" value="Interferon-induced protein with tetratricopeptide repeats 5"/>
    <property type="match status" value="1"/>
</dbReference>
<keyword evidence="2 4" id="KW-0802">TPR repeat</keyword>
<dbReference type="Pfam" id="PF13181">
    <property type="entry name" value="TPR_8"/>
    <property type="match status" value="3"/>
</dbReference>
<evidence type="ECO:0000256" key="2">
    <source>
        <dbReference type="ARBA" id="ARBA00022803"/>
    </source>
</evidence>
<dbReference type="PANTHER" id="PTHR10271">
    <property type="entry name" value="INTERFERON-INDUCED PROTEIN WITH TETRATRICOPEPTIDE REPEATS"/>
    <property type="match status" value="1"/>
</dbReference>
<evidence type="ECO:0000256" key="5">
    <source>
        <dbReference type="SAM" id="Coils"/>
    </source>
</evidence>
<keyword evidence="5" id="KW-0175">Coiled coil</keyword>
<feature type="coiled-coil region" evidence="5">
    <location>
        <begin position="25"/>
        <end position="81"/>
    </location>
</feature>
<feature type="repeat" description="TPR" evidence="4">
    <location>
        <begin position="250"/>
        <end position="283"/>
    </location>
</feature>
<protein>
    <recommendedName>
        <fullName evidence="8">Interferon-induced protein with tetratricopeptide repeats 5</fullName>
    </recommendedName>
</protein>
<reference evidence="6" key="2">
    <citation type="submission" date="2025-09" db="UniProtKB">
        <authorList>
            <consortium name="Ensembl"/>
        </authorList>
    </citation>
    <scope>IDENTIFICATION</scope>
</reference>
<evidence type="ECO:0000256" key="1">
    <source>
        <dbReference type="ARBA" id="ARBA00022737"/>
    </source>
</evidence>
<dbReference type="InterPro" id="IPR011990">
    <property type="entry name" value="TPR-like_helical_dom_sf"/>
</dbReference>
<evidence type="ECO:0000313" key="6">
    <source>
        <dbReference type="Ensembl" id="ENSLLEP00000018972.1"/>
    </source>
</evidence>
<dbReference type="SUPFAM" id="SSF48452">
    <property type="entry name" value="TPR-like"/>
    <property type="match status" value="3"/>
</dbReference>
<reference evidence="6" key="1">
    <citation type="submission" date="2025-08" db="UniProtKB">
        <authorList>
            <consortium name="Ensembl"/>
        </authorList>
    </citation>
    <scope>IDENTIFICATION</scope>
</reference>
<comment type="similarity">
    <text evidence="3">Belongs to the IFIT family.</text>
</comment>
<dbReference type="OrthoDB" id="10043504at2759"/>
<dbReference type="SMART" id="SM00028">
    <property type="entry name" value="TPR"/>
    <property type="match status" value="7"/>
</dbReference>
<evidence type="ECO:0000313" key="7">
    <source>
        <dbReference type="Proteomes" id="UP000694569"/>
    </source>
</evidence>
<feature type="repeat" description="TPR" evidence="4">
    <location>
        <begin position="438"/>
        <end position="471"/>
    </location>
</feature>
<evidence type="ECO:0000256" key="4">
    <source>
        <dbReference type="PROSITE-ProRule" id="PRU00339"/>
    </source>
</evidence>
<evidence type="ECO:0008006" key="8">
    <source>
        <dbReference type="Google" id="ProtNLM"/>
    </source>
</evidence>
<name>A0A8C5MYM2_9ANUR</name>
<organism evidence="6 7">
    <name type="scientific">Leptobrachium leishanense</name>
    <name type="common">Leishan spiny toad</name>
    <dbReference type="NCBI Taxonomy" id="445787"/>
    <lineage>
        <taxon>Eukaryota</taxon>
        <taxon>Metazoa</taxon>
        <taxon>Chordata</taxon>
        <taxon>Craniata</taxon>
        <taxon>Vertebrata</taxon>
        <taxon>Euteleostomi</taxon>
        <taxon>Amphibia</taxon>
        <taxon>Batrachia</taxon>
        <taxon>Anura</taxon>
        <taxon>Pelobatoidea</taxon>
        <taxon>Megophryidae</taxon>
        <taxon>Leptobrachium</taxon>
    </lineage>
</organism>
<dbReference type="Proteomes" id="UP000694569">
    <property type="component" value="Unplaced"/>
</dbReference>